<reference evidence="3 4" key="1">
    <citation type="submission" date="2023-05" db="EMBL/GenBank/DDBJ databases">
        <title>Lithophilousrod everest ZFBP1038 complete genpme.</title>
        <authorList>
            <person name="Tian M."/>
        </authorList>
    </citation>
    <scope>NUCLEOTIDE SEQUENCE [LARGE SCALE GENOMIC DNA]</scope>
    <source>
        <strain evidence="3 4">ZFBP1038</strain>
    </source>
</reference>
<name>A0ABY8QU68_9MICO</name>
<proteinExistence type="predicted"/>
<organism evidence="3 4">
    <name type="scientific">Saxibacter everestensis</name>
    <dbReference type="NCBI Taxonomy" id="2909229"/>
    <lineage>
        <taxon>Bacteria</taxon>
        <taxon>Bacillati</taxon>
        <taxon>Actinomycetota</taxon>
        <taxon>Actinomycetes</taxon>
        <taxon>Micrococcales</taxon>
        <taxon>Brevibacteriaceae</taxon>
        <taxon>Saxibacter</taxon>
    </lineage>
</organism>
<evidence type="ECO:0000313" key="4">
    <source>
        <dbReference type="Proteomes" id="UP001209083"/>
    </source>
</evidence>
<dbReference type="Proteomes" id="UP001209083">
    <property type="component" value="Chromosome"/>
</dbReference>
<dbReference type="InterPro" id="IPR006121">
    <property type="entry name" value="HMA_dom"/>
</dbReference>
<feature type="domain" description="HMA" evidence="2">
    <location>
        <begin position="1"/>
        <end position="69"/>
    </location>
</feature>
<keyword evidence="4" id="KW-1185">Reference proteome</keyword>
<accession>A0ABY8QU68</accession>
<dbReference type="EMBL" id="CP090958">
    <property type="protein sequence ID" value="WGW11935.1"/>
    <property type="molecule type" value="Genomic_DNA"/>
</dbReference>
<dbReference type="PROSITE" id="PS50846">
    <property type="entry name" value="HMA_2"/>
    <property type="match status" value="1"/>
</dbReference>
<evidence type="ECO:0000259" key="2">
    <source>
        <dbReference type="PROSITE" id="PS50846"/>
    </source>
</evidence>
<dbReference type="CDD" id="cd00371">
    <property type="entry name" value="HMA"/>
    <property type="match status" value="1"/>
</dbReference>
<keyword evidence="1" id="KW-0479">Metal-binding</keyword>
<dbReference type="Pfam" id="PF00403">
    <property type="entry name" value="HMA"/>
    <property type="match status" value="1"/>
</dbReference>
<dbReference type="PROSITE" id="PS01047">
    <property type="entry name" value="HMA_1"/>
    <property type="match status" value="1"/>
</dbReference>
<sequence length="69" mass="7134">MNTTYTVSGMTCGHCVASVTEELTAIDGVQAVNVDLNAGGESAVQVESARELGEDEVRAAIEEAGYTLV</sequence>
<dbReference type="InterPro" id="IPR017969">
    <property type="entry name" value="Heavy-metal-associated_CS"/>
</dbReference>
<dbReference type="InterPro" id="IPR036163">
    <property type="entry name" value="HMA_dom_sf"/>
</dbReference>
<evidence type="ECO:0000313" key="3">
    <source>
        <dbReference type="EMBL" id="WGW11935.1"/>
    </source>
</evidence>
<dbReference type="RefSeq" id="WP_349638731.1">
    <property type="nucleotide sequence ID" value="NZ_CP090958.1"/>
</dbReference>
<dbReference type="Gene3D" id="3.30.70.100">
    <property type="match status" value="1"/>
</dbReference>
<gene>
    <name evidence="3" type="ORF">LWF01_17905</name>
</gene>
<dbReference type="SUPFAM" id="SSF55008">
    <property type="entry name" value="HMA, heavy metal-associated domain"/>
    <property type="match status" value="1"/>
</dbReference>
<evidence type="ECO:0000256" key="1">
    <source>
        <dbReference type="ARBA" id="ARBA00022723"/>
    </source>
</evidence>
<protein>
    <submittedName>
        <fullName evidence="3">Heavy-metal-associated domain-containing protein</fullName>
    </submittedName>
</protein>